<protein>
    <recommendedName>
        <fullName evidence="1">SGNH hydrolase-type esterase domain-containing protein</fullName>
    </recommendedName>
</protein>
<sequence>MEINHCLINHNFFKGCLHVVEVQDGFIPVRFTRKQLYEFSKEERYWPRIRCLAGISLEFSTSTAFIKFRFTMKNFVRNWLHFDVYINDAFYKSAEFNPIKDGYNEFYLELPPAAAQLNKVVIYFPHNLELVIHQFEISDHAVFNPVENLERSLLCLGDSITQGMDALHPSAIYPAILARTLKMNLLNQGVGGHVFDAKCLDEHLPYKPDIITVAYGTNDWGRCDSITQFRDNCSDFFQKLSCCFPAADIFVITPVWRSDWKERKLTGSFSDVGEVIEEVCSSYQRISIINGLDLIAHQSTYYNSDGVHPNDEGFSKMAAALTNEILK</sequence>
<dbReference type="OrthoDB" id="5624617at2"/>
<proteinExistence type="predicted"/>
<dbReference type="Pfam" id="PF13472">
    <property type="entry name" value="Lipase_GDSL_2"/>
    <property type="match status" value="1"/>
</dbReference>
<dbReference type="AlphaFoldDB" id="A0A265N9W4"/>
<dbReference type="CDD" id="cd00229">
    <property type="entry name" value="SGNH_hydrolase"/>
    <property type="match status" value="1"/>
</dbReference>
<evidence type="ECO:0000259" key="1">
    <source>
        <dbReference type="Pfam" id="PF13472"/>
    </source>
</evidence>
<dbReference type="Proteomes" id="UP000216498">
    <property type="component" value="Unassembled WGS sequence"/>
</dbReference>
<dbReference type="InterPro" id="IPR013830">
    <property type="entry name" value="SGNH_hydro"/>
</dbReference>
<reference evidence="2 3" key="1">
    <citation type="submission" date="2017-08" db="EMBL/GenBank/DDBJ databases">
        <title>Virgibacillus indicus sp. nov. and Virgibacillus profoundi sp. nov, two moderately halophilic bacteria isolated from marine sediment by using the Microfluidic Streak Plate.</title>
        <authorList>
            <person name="Xu B."/>
            <person name="Hu B."/>
            <person name="Wang J."/>
            <person name="Zhu Y."/>
            <person name="Huang L."/>
            <person name="Du W."/>
            <person name="Huang Y."/>
        </authorList>
    </citation>
    <scope>NUCLEOTIDE SEQUENCE [LARGE SCALE GENOMIC DNA]</scope>
    <source>
        <strain evidence="2 3">IO3-P2-C2</strain>
    </source>
</reference>
<gene>
    <name evidence="2" type="ORF">CIL03_11455</name>
</gene>
<organism evidence="2 3">
    <name type="scientific">Virgibacillus indicus</name>
    <dbReference type="NCBI Taxonomy" id="2024554"/>
    <lineage>
        <taxon>Bacteria</taxon>
        <taxon>Bacillati</taxon>
        <taxon>Bacillota</taxon>
        <taxon>Bacilli</taxon>
        <taxon>Bacillales</taxon>
        <taxon>Bacillaceae</taxon>
        <taxon>Virgibacillus</taxon>
    </lineage>
</organism>
<keyword evidence="3" id="KW-1185">Reference proteome</keyword>
<feature type="domain" description="SGNH hydrolase-type esterase" evidence="1">
    <location>
        <begin position="155"/>
        <end position="313"/>
    </location>
</feature>
<evidence type="ECO:0000313" key="2">
    <source>
        <dbReference type="EMBL" id="OZU88264.1"/>
    </source>
</evidence>
<dbReference type="SUPFAM" id="SSF52266">
    <property type="entry name" value="SGNH hydrolase"/>
    <property type="match status" value="1"/>
</dbReference>
<evidence type="ECO:0000313" key="3">
    <source>
        <dbReference type="Proteomes" id="UP000216498"/>
    </source>
</evidence>
<dbReference type="PANTHER" id="PTHR30383">
    <property type="entry name" value="THIOESTERASE 1/PROTEASE 1/LYSOPHOSPHOLIPASE L1"/>
    <property type="match status" value="1"/>
</dbReference>
<dbReference type="InterPro" id="IPR051532">
    <property type="entry name" value="Ester_Hydrolysis_Enzymes"/>
</dbReference>
<dbReference type="Gene3D" id="3.40.50.1110">
    <property type="entry name" value="SGNH hydrolase"/>
    <property type="match status" value="1"/>
</dbReference>
<dbReference type="RefSeq" id="WP_094886003.1">
    <property type="nucleotide sequence ID" value="NZ_NPMS01000005.1"/>
</dbReference>
<dbReference type="Gene3D" id="2.60.120.260">
    <property type="entry name" value="Galactose-binding domain-like"/>
    <property type="match status" value="1"/>
</dbReference>
<dbReference type="InterPro" id="IPR036514">
    <property type="entry name" value="SGNH_hydro_sf"/>
</dbReference>
<name>A0A265N9W4_9BACI</name>
<comment type="caution">
    <text evidence="2">The sequence shown here is derived from an EMBL/GenBank/DDBJ whole genome shotgun (WGS) entry which is preliminary data.</text>
</comment>
<dbReference type="EMBL" id="NPMS01000005">
    <property type="protein sequence ID" value="OZU88264.1"/>
    <property type="molecule type" value="Genomic_DNA"/>
</dbReference>
<accession>A0A265N9W4</accession>